<evidence type="ECO:0000313" key="2">
    <source>
        <dbReference type="EMBL" id="KAG8229903.1"/>
    </source>
</evidence>
<evidence type="ECO:0000313" key="3">
    <source>
        <dbReference type="Proteomes" id="UP000792457"/>
    </source>
</evidence>
<sequence>MKMHRIVLFLSFVVLAGSQKGLECSDDSGCDKHQTCSFGYCRCSVGFLKCKEGKSARSGRLENANKLLKSGSLQVVKTCDPNRKG</sequence>
<name>A0A8K0KCI1_LADFU</name>
<keyword evidence="3" id="KW-1185">Reference proteome</keyword>
<dbReference type="Proteomes" id="UP000792457">
    <property type="component" value="Unassembled WGS sequence"/>
</dbReference>
<organism evidence="2 3">
    <name type="scientific">Ladona fulva</name>
    <name type="common">Scarce chaser dragonfly</name>
    <name type="synonym">Libellula fulva</name>
    <dbReference type="NCBI Taxonomy" id="123851"/>
    <lineage>
        <taxon>Eukaryota</taxon>
        <taxon>Metazoa</taxon>
        <taxon>Ecdysozoa</taxon>
        <taxon>Arthropoda</taxon>
        <taxon>Hexapoda</taxon>
        <taxon>Insecta</taxon>
        <taxon>Pterygota</taxon>
        <taxon>Palaeoptera</taxon>
        <taxon>Odonata</taxon>
        <taxon>Epiprocta</taxon>
        <taxon>Anisoptera</taxon>
        <taxon>Libelluloidea</taxon>
        <taxon>Libellulidae</taxon>
        <taxon>Ladona</taxon>
    </lineage>
</organism>
<proteinExistence type="predicted"/>
<feature type="chain" id="PRO_5035478465" evidence="1">
    <location>
        <begin position="19"/>
        <end position="85"/>
    </location>
</feature>
<dbReference type="EMBL" id="KZ308451">
    <property type="protein sequence ID" value="KAG8229903.1"/>
    <property type="molecule type" value="Genomic_DNA"/>
</dbReference>
<reference evidence="2" key="2">
    <citation type="submission" date="2017-10" db="EMBL/GenBank/DDBJ databases">
        <title>Ladona fulva Genome sequencing and assembly.</title>
        <authorList>
            <person name="Murali S."/>
            <person name="Richards S."/>
            <person name="Bandaranaike D."/>
            <person name="Bellair M."/>
            <person name="Blankenburg K."/>
            <person name="Chao H."/>
            <person name="Dinh H."/>
            <person name="Doddapaneni H."/>
            <person name="Dugan-Rocha S."/>
            <person name="Elkadiri S."/>
            <person name="Gnanaolivu R."/>
            <person name="Hernandez B."/>
            <person name="Skinner E."/>
            <person name="Javaid M."/>
            <person name="Lee S."/>
            <person name="Li M."/>
            <person name="Ming W."/>
            <person name="Munidasa M."/>
            <person name="Muniz J."/>
            <person name="Nguyen L."/>
            <person name="Hughes D."/>
            <person name="Osuji N."/>
            <person name="Pu L.-L."/>
            <person name="Puazo M."/>
            <person name="Qu C."/>
            <person name="Quiroz J."/>
            <person name="Raj R."/>
            <person name="Weissenberger G."/>
            <person name="Xin Y."/>
            <person name="Zou X."/>
            <person name="Han Y."/>
            <person name="Worley K."/>
            <person name="Muzny D."/>
            <person name="Gibbs R."/>
        </authorList>
    </citation>
    <scope>NUCLEOTIDE SEQUENCE</scope>
    <source>
        <strain evidence="2">Sampled in the wild</strain>
    </source>
</reference>
<gene>
    <name evidence="2" type="ORF">J437_LFUL009767</name>
</gene>
<protein>
    <submittedName>
        <fullName evidence="2">Uncharacterized protein</fullName>
    </submittedName>
</protein>
<comment type="caution">
    <text evidence="2">The sequence shown here is derived from an EMBL/GenBank/DDBJ whole genome shotgun (WGS) entry which is preliminary data.</text>
</comment>
<feature type="signal peptide" evidence="1">
    <location>
        <begin position="1"/>
        <end position="18"/>
    </location>
</feature>
<keyword evidence="1" id="KW-0732">Signal</keyword>
<accession>A0A8K0KCI1</accession>
<evidence type="ECO:0000256" key="1">
    <source>
        <dbReference type="SAM" id="SignalP"/>
    </source>
</evidence>
<reference evidence="2" key="1">
    <citation type="submission" date="2013-04" db="EMBL/GenBank/DDBJ databases">
        <authorList>
            <person name="Qu J."/>
            <person name="Murali S.C."/>
            <person name="Bandaranaike D."/>
            <person name="Bellair M."/>
            <person name="Blankenburg K."/>
            <person name="Chao H."/>
            <person name="Dinh H."/>
            <person name="Doddapaneni H."/>
            <person name="Downs B."/>
            <person name="Dugan-Rocha S."/>
            <person name="Elkadiri S."/>
            <person name="Gnanaolivu R.D."/>
            <person name="Hernandez B."/>
            <person name="Javaid M."/>
            <person name="Jayaseelan J.C."/>
            <person name="Lee S."/>
            <person name="Li M."/>
            <person name="Ming W."/>
            <person name="Munidasa M."/>
            <person name="Muniz J."/>
            <person name="Nguyen L."/>
            <person name="Ongeri F."/>
            <person name="Osuji N."/>
            <person name="Pu L.-L."/>
            <person name="Puazo M."/>
            <person name="Qu C."/>
            <person name="Quiroz J."/>
            <person name="Raj R."/>
            <person name="Weissenberger G."/>
            <person name="Xin Y."/>
            <person name="Zou X."/>
            <person name="Han Y."/>
            <person name="Richards S."/>
            <person name="Worley K."/>
            <person name="Muzny D."/>
            <person name="Gibbs R."/>
        </authorList>
    </citation>
    <scope>NUCLEOTIDE SEQUENCE</scope>
    <source>
        <strain evidence="2">Sampled in the wild</strain>
    </source>
</reference>
<dbReference type="AlphaFoldDB" id="A0A8K0KCI1"/>